<evidence type="ECO:0000313" key="2">
    <source>
        <dbReference type="Proteomes" id="UP000548326"/>
    </source>
</evidence>
<evidence type="ECO:0000313" key="1">
    <source>
        <dbReference type="EMBL" id="MBB6131423.1"/>
    </source>
</evidence>
<name>A0A841JJR2_9SPHI</name>
<comment type="caution">
    <text evidence="1">The sequence shown here is derived from an EMBL/GenBank/DDBJ whole genome shotgun (WGS) entry which is preliminary data.</text>
</comment>
<organism evidence="1 2">
    <name type="scientific">Mucilaginibacter lappiensis</name>
    <dbReference type="NCBI Taxonomy" id="354630"/>
    <lineage>
        <taxon>Bacteria</taxon>
        <taxon>Pseudomonadati</taxon>
        <taxon>Bacteroidota</taxon>
        <taxon>Sphingobacteriia</taxon>
        <taxon>Sphingobacteriales</taxon>
        <taxon>Sphingobacteriaceae</taxon>
        <taxon>Mucilaginibacter</taxon>
    </lineage>
</organism>
<protein>
    <submittedName>
        <fullName evidence="1">Uncharacterized protein</fullName>
    </submittedName>
</protein>
<dbReference type="RefSeq" id="WP_183589922.1">
    <property type="nucleotide sequence ID" value="NZ_JACHCA010000024.1"/>
</dbReference>
<proteinExistence type="predicted"/>
<dbReference type="EMBL" id="JACHCA010000024">
    <property type="protein sequence ID" value="MBB6131423.1"/>
    <property type="molecule type" value="Genomic_DNA"/>
</dbReference>
<sequence>MDQDKMDRFYKAIADIESLYKAEIAGSLSDYFIFPVGGIGRMIFTKDLPTEVRNRVIAAAHEFLN</sequence>
<gene>
    <name evidence="1" type="ORF">HDF22_005574</name>
</gene>
<dbReference type="AlphaFoldDB" id="A0A841JJR2"/>
<dbReference type="Proteomes" id="UP000548326">
    <property type="component" value="Unassembled WGS sequence"/>
</dbReference>
<accession>A0A841JJR2</accession>
<reference evidence="1 2" key="1">
    <citation type="submission" date="2020-08" db="EMBL/GenBank/DDBJ databases">
        <title>Genomic Encyclopedia of Type Strains, Phase IV (KMG-V): Genome sequencing to study the core and pangenomes of soil and plant-associated prokaryotes.</title>
        <authorList>
            <person name="Whitman W."/>
        </authorList>
    </citation>
    <scope>NUCLEOTIDE SEQUENCE [LARGE SCALE GENOMIC DNA]</scope>
    <source>
        <strain evidence="1 2">MP601</strain>
    </source>
</reference>